<keyword evidence="3" id="KW-1185">Reference proteome</keyword>
<sequence>MPVTLREMTRRAAEAVAAGERPGDARTADDHPTEFSVGVAQHVGRAGQFGPFFVHRAEDDVVIGEIGGAFVDEDGTIEIGYAIVGSHRNRGYATAAVEALVALAREAPTVRRVVAHTPLDRPQSGRVLEKAGFTDLREVDDADEAGTVVRVKEWERLV</sequence>
<dbReference type="Gene3D" id="3.40.630.30">
    <property type="match status" value="1"/>
</dbReference>
<dbReference type="GO" id="GO:0016746">
    <property type="term" value="F:acyltransferase activity"/>
    <property type="evidence" value="ECO:0007669"/>
    <property type="project" value="UniProtKB-KW"/>
</dbReference>
<proteinExistence type="predicted"/>
<evidence type="ECO:0000259" key="1">
    <source>
        <dbReference type="PROSITE" id="PS51186"/>
    </source>
</evidence>
<dbReference type="InterPro" id="IPR016181">
    <property type="entry name" value="Acyl_CoA_acyltransferase"/>
</dbReference>
<keyword evidence="2" id="KW-0808">Transferase</keyword>
<dbReference type="PANTHER" id="PTHR43792">
    <property type="entry name" value="GNAT FAMILY, PUTATIVE (AFU_ORTHOLOGUE AFUA_3G00765)-RELATED-RELATED"/>
    <property type="match status" value="1"/>
</dbReference>
<dbReference type="Proteomes" id="UP001595947">
    <property type="component" value="Unassembled WGS sequence"/>
</dbReference>
<reference evidence="3" key="1">
    <citation type="journal article" date="2019" name="Int. J. Syst. Evol. Microbiol.">
        <title>The Global Catalogue of Microorganisms (GCM) 10K type strain sequencing project: providing services to taxonomists for standard genome sequencing and annotation.</title>
        <authorList>
            <consortium name="The Broad Institute Genomics Platform"/>
            <consortium name="The Broad Institute Genome Sequencing Center for Infectious Disease"/>
            <person name="Wu L."/>
            <person name="Ma J."/>
        </authorList>
    </citation>
    <scope>NUCLEOTIDE SEQUENCE [LARGE SCALE GENOMIC DNA]</scope>
    <source>
        <strain evidence="3">CGMCC 4.7093</strain>
    </source>
</reference>
<dbReference type="Pfam" id="PF13302">
    <property type="entry name" value="Acetyltransf_3"/>
    <property type="match status" value="1"/>
</dbReference>
<organism evidence="2 3">
    <name type="scientific">Actinomycetospora atypica</name>
    <dbReference type="NCBI Taxonomy" id="1290095"/>
    <lineage>
        <taxon>Bacteria</taxon>
        <taxon>Bacillati</taxon>
        <taxon>Actinomycetota</taxon>
        <taxon>Actinomycetes</taxon>
        <taxon>Pseudonocardiales</taxon>
        <taxon>Pseudonocardiaceae</taxon>
        <taxon>Actinomycetospora</taxon>
    </lineage>
</organism>
<evidence type="ECO:0000313" key="3">
    <source>
        <dbReference type="Proteomes" id="UP001595947"/>
    </source>
</evidence>
<dbReference type="EC" id="2.3.-.-" evidence="2"/>
<dbReference type="InterPro" id="IPR051531">
    <property type="entry name" value="N-acetyltransferase"/>
</dbReference>
<dbReference type="EMBL" id="JBHSIV010000024">
    <property type="protein sequence ID" value="MFC5064583.1"/>
    <property type="molecule type" value="Genomic_DNA"/>
</dbReference>
<feature type="domain" description="N-acetyltransferase" evidence="1">
    <location>
        <begin position="3"/>
        <end position="155"/>
    </location>
</feature>
<dbReference type="RefSeq" id="WP_378037925.1">
    <property type="nucleotide sequence ID" value="NZ_JBHSIV010000024.1"/>
</dbReference>
<keyword evidence="2" id="KW-0012">Acyltransferase</keyword>
<name>A0ABV9YPH6_9PSEU</name>
<dbReference type="PROSITE" id="PS51186">
    <property type="entry name" value="GNAT"/>
    <property type="match status" value="1"/>
</dbReference>
<comment type="caution">
    <text evidence="2">The sequence shown here is derived from an EMBL/GenBank/DDBJ whole genome shotgun (WGS) entry which is preliminary data.</text>
</comment>
<dbReference type="SUPFAM" id="SSF55729">
    <property type="entry name" value="Acyl-CoA N-acyltransferases (Nat)"/>
    <property type="match status" value="1"/>
</dbReference>
<protein>
    <submittedName>
        <fullName evidence="2">GNAT family N-acetyltransferase</fullName>
        <ecNumber evidence="2">2.3.-.-</ecNumber>
    </submittedName>
</protein>
<dbReference type="InterPro" id="IPR000182">
    <property type="entry name" value="GNAT_dom"/>
</dbReference>
<gene>
    <name evidence="2" type="ORF">ACFPBZ_20340</name>
</gene>
<dbReference type="PANTHER" id="PTHR43792:SF13">
    <property type="entry name" value="ACETYLTRANSFERASE"/>
    <property type="match status" value="1"/>
</dbReference>
<accession>A0ABV9YPH6</accession>
<evidence type="ECO:0000313" key="2">
    <source>
        <dbReference type="EMBL" id="MFC5064583.1"/>
    </source>
</evidence>